<name>A0AAD4NX48_PERFH</name>
<keyword evidence="5" id="KW-1185">Reference proteome</keyword>
<gene>
    <name evidence="4" type="ORF">C2S53_009082</name>
</gene>
<dbReference type="InterPro" id="IPR023213">
    <property type="entry name" value="CAT-like_dom_sf"/>
</dbReference>
<sequence length="413" mass="46104">MEVIIATHIVKPSSPTPVGSKQHKLSSLDQISPSIYVPLIFFYEHDKSKHHEEISRLLKQSLSEILTIFYPLAGTVKQNSFVDCNDRGAEFVEAHVHARLAQLIQNPNMEELKQLVPVDTSSSHNDNAFLVLVKTSYFDCGGISVAVCLSHKIGDAASFVTFMNAWASTCRGESPIIIHPSFDLALRFPPRDPLASGLNVGLTEEKIVTKRMVFESKKIENLRQEASASVKDPTRVEAVTALIWRSFIEANKRAMSGASGTSLFVASHAVSIRSRTVPPIPDHTFGNCFTFASAFVSSGEEDNDEVKYMSKLRAAIRTVDDDYINKVIIKNDSYFQTRDEIVVNLFGARNYNFTSWRRFPVYDVDFGWGKPVWVSTTPMPYANLVVLMDTPSGDGIEAWVTINPNEADFFQLQ</sequence>
<evidence type="ECO:0000256" key="1">
    <source>
        <dbReference type="ARBA" id="ARBA00009861"/>
    </source>
</evidence>
<evidence type="ECO:0000313" key="5">
    <source>
        <dbReference type="Proteomes" id="UP001190926"/>
    </source>
</evidence>
<dbReference type="Pfam" id="PF02458">
    <property type="entry name" value="Transferase"/>
    <property type="match status" value="1"/>
</dbReference>
<keyword evidence="3" id="KW-0012">Acyltransferase</keyword>
<dbReference type="PANTHER" id="PTHR31623">
    <property type="entry name" value="F21J9.9"/>
    <property type="match status" value="1"/>
</dbReference>
<dbReference type="PANTHER" id="PTHR31623:SF110">
    <property type="entry name" value="VINORINE SYNTHASE-LIKE"/>
    <property type="match status" value="1"/>
</dbReference>
<comment type="similarity">
    <text evidence="1">Belongs to the plant acyltransferase family.</text>
</comment>
<evidence type="ECO:0000256" key="3">
    <source>
        <dbReference type="ARBA" id="ARBA00023315"/>
    </source>
</evidence>
<evidence type="ECO:0000256" key="2">
    <source>
        <dbReference type="ARBA" id="ARBA00022679"/>
    </source>
</evidence>
<dbReference type="Proteomes" id="UP001190926">
    <property type="component" value="Unassembled WGS sequence"/>
</dbReference>
<dbReference type="EMBL" id="SDAM02029581">
    <property type="protein sequence ID" value="KAH6755832.1"/>
    <property type="molecule type" value="Genomic_DNA"/>
</dbReference>
<proteinExistence type="inferred from homology"/>
<evidence type="ECO:0000313" key="4">
    <source>
        <dbReference type="EMBL" id="KAH6755832.1"/>
    </source>
</evidence>
<comment type="caution">
    <text evidence="4">The sequence shown here is derived from an EMBL/GenBank/DDBJ whole genome shotgun (WGS) entry which is preliminary data.</text>
</comment>
<accession>A0AAD4NX48</accession>
<protein>
    <submittedName>
        <fullName evidence="4">Uncharacterized protein</fullName>
    </submittedName>
</protein>
<dbReference type="GO" id="GO:0016746">
    <property type="term" value="F:acyltransferase activity"/>
    <property type="evidence" value="ECO:0007669"/>
    <property type="project" value="UniProtKB-KW"/>
</dbReference>
<reference evidence="4 5" key="1">
    <citation type="journal article" date="2021" name="Nat. Commun.">
        <title>Incipient diploidization of the medicinal plant Perilla within 10,000 years.</title>
        <authorList>
            <person name="Zhang Y."/>
            <person name="Shen Q."/>
            <person name="Leng L."/>
            <person name="Zhang D."/>
            <person name="Chen S."/>
            <person name="Shi Y."/>
            <person name="Ning Z."/>
            <person name="Chen S."/>
        </authorList>
    </citation>
    <scope>NUCLEOTIDE SEQUENCE [LARGE SCALE GENOMIC DNA]</scope>
    <source>
        <strain evidence="5">cv. PC099</strain>
    </source>
</reference>
<organism evidence="4 5">
    <name type="scientific">Perilla frutescens var. hirtella</name>
    <name type="common">Perilla citriodora</name>
    <name type="synonym">Perilla setoyensis</name>
    <dbReference type="NCBI Taxonomy" id="608512"/>
    <lineage>
        <taxon>Eukaryota</taxon>
        <taxon>Viridiplantae</taxon>
        <taxon>Streptophyta</taxon>
        <taxon>Embryophyta</taxon>
        <taxon>Tracheophyta</taxon>
        <taxon>Spermatophyta</taxon>
        <taxon>Magnoliopsida</taxon>
        <taxon>eudicotyledons</taxon>
        <taxon>Gunneridae</taxon>
        <taxon>Pentapetalae</taxon>
        <taxon>asterids</taxon>
        <taxon>lamiids</taxon>
        <taxon>Lamiales</taxon>
        <taxon>Lamiaceae</taxon>
        <taxon>Nepetoideae</taxon>
        <taxon>Elsholtzieae</taxon>
        <taxon>Perilla</taxon>
    </lineage>
</organism>
<dbReference type="AlphaFoldDB" id="A0AAD4NX48"/>
<dbReference type="Gene3D" id="3.30.559.10">
    <property type="entry name" value="Chloramphenicol acetyltransferase-like domain"/>
    <property type="match status" value="2"/>
</dbReference>
<keyword evidence="2" id="KW-0808">Transferase</keyword>